<evidence type="ECO:0000256" key="6">
    <source>
        <dbReference type="ARBA" id="ARBA00022679"/>
    </source>
</evidence>
<dbReference type="GO" id="GO:0005953">
    <property type="term" value="C:CAAX-protein geranylgeranyltransferase complex"/>
    <property type="evidence" value="ECO:0007669"/>
    <property type="project" value="TreeGrafter"/>
</dbReference>
<evidence type="ECO:0000256" key="1">
    <source>
        <dbReference type="ARBA" id="ARBA00001946"/>
    </source>
</evidence>
<dbReference type="SUPFAM" id="SSF48439">
    <property type="entry name" value="Protein prenylyltransferase"/>
    <property type="match status" value="1"/>
</dbReference>
<dbReference type="PANTHER" id="PTHR11129">
    <property type="entry name" value="PROTEIN FARNESYLTRANSFERASE ALPHA SUBUNIT/RAB GERANYLGERANYL TRANSFERASE ALPHA SUBUNIT"/>
    <property type="match status" value="1"/>
</dbReference>
<dbReference type="InterPro" id="IPR002088">
    <property type="entry name" value="Prenyl_trans_a"/>
</dbReference>
<evidence type="ECO:0000256" key="7">
    <source>
        <dbReference type="ARBA" id="ARBA00022737"/>
    </source>
</evidence>
<evidence type="ECO:0000256" key="11">
    <source>
        <dbReference type="ARBA" id="ARBA00042436"/>
    </source>
</evidence>
<protein>
    <recommendedName>
        <fullName evidence="9">Protein farnesyltransferase/geranylgeranyltransferase type-1 subunit alpha</fullName>
        <ecNumber evidence="4">2.5.1.58</ecNumber>
        <ecNumber evidence="3">2.5.1.59</ecNumber>
    </recommendedName>
    <alternativeName>
        <fullName evidence="12">CAAX farnesyltransferase subunit alpha</fullName>
    </alternativeName>
    <alternativeName>
        <fullName evidence="11">FTase-alpha</fullName>
    </alternativeName>
    <alternativeName>
        <fullName evidence="10">Ras proteins prenyltransferase subunit alpha</fullName>
    </alternativeName>
    <alternativeName>
        <fullName evidence="13">Type I protein geranyl-geranyltransferase subunit alpha</fullName>
    </alternativeName>
</protein>
<dbReference type="CTD" id="2339"/>
<organism evidence="14 15">
    <name type="scientific">Agrilus planipennis</name>
    <name type="common">Emerald ash borer</name>
    <name type="synonym">Agrilus marcopoli</name>
    <dbReference type="NCBI Taxonomy" id="224129"/>
    <lineage>
        <taxon>Eukaryota</taxon>
        <taxon>Metazoa</taxon>
        <taxon>Ecdysozoa</taxon>
        <taxon>Arthropoda</taxon>
        <taxon>Hexapoda</taxon>
        <taxon>Insecta</taxon>
        <taxon>Pterygota</taxon>
        <taxon>Neoptera</taxon>
        <taxon>Endopterygota</taxon>
        <taxon>Coleoptera</taxon>
        <taxon>Polyphaga</taxon>
        <taxon>Elateriformia</taxon>
        <taxon>Buprestoidea</taxon>
        <taxon>Buprestidae</taxon>
        <taxon>Agrilinae</taxon>
        <taxon>Agrilus</taxon>
    </lineage>
</organism>
<keyword evidence="7" id="KW-0677">Repeat</keyword>
<dbReference type="KEGG" id="apln:108739974"/>
<dbReference type="GO" id="GO:0004660">
    <property type="term" value="F:protein farnesyltransferase activity"/>
    <property type="evidence" value="ECO:0007669"/>
    <property type="project" value="UniProtKB-EC"/>
</dbReference>
<dbReference type="PROSITE" id="PS51147">
    <property type="entry name" value="PFTA"/>
    <property type="match status" value="5"/>
</dbReference>
<dbReference type="GO" id="GO:0005965">
    <property type="term" value="C:protein farnesyltransferase complex"/>
    <property type="evidence" value="ECO:0007669"/>
    <property type="project" value="TreeGrafter"/>
</dbReference>
<dbReference type="OrthoDB" id="272289at2759"/>
<evidence type="ECO:0000256" key="13">
    <source>
        <dbReference type="ARBA" id="ARBA00043219"/>
    </source>
</evidence>
<dbReference type="RefSeq" id="XP_018329614.1">
    <property type="nucleotide sequence ID" value="XM_018474112.2"/>
</dbReference>
<keyword evidence="5" id="KW-0637">Prenyltransferase</keyword>
<dbReference type="PANTHER" id="PTHR11129:SF1">
    <property type="entry name" value="PROTEIN FARNESYLTRANSFERASE_GERANYLGERANYLTRANSFERASE TYPE-1 SUBUNIT ALPHA"/>
    <property type="match status" value="1"/>
</dbReference>
<evidence type="ECO:0000256" key="10">
    <source>
        <dbReference type="ARBA" id="ARBA00041392"/>
    </source>
</evidence>
<evidence type="ECO:0000256" key="9">
    <source>
        <dbReference type="ARBA" id="ARBA00040965"/>
    </source>
</evidence>
<sequence>MSDSSSEENEDTTWVFYRDRPEWKDIEPLSQDDGVDVPVVEIAYSEKFKDVYDYFRAVVQQNEQSERALQLTEDAVKLNAANYTVWQYRRNILKSLNKDLWEEMKFAEKMINQNPKNYQVWHHRKVLVEELNDASKELYLTEIMLAQDAKNYHAWQHRQWAIKTYKLFDDELNYVDELLIQDIRNNSAWNQRYFVINNTTGFTKEVIEKETDYTLKKIEIAKENESAWNYLRGILLHDERGLSKNTEVSKFCENLYTSGCHSPFLIAMIVDMCDENVSKKHNDPNFSLERALNLCDDLATKYDIIRKKYWEYFANVLKEKAEGKVSP</sequence>
<comment type="similarity">
    <text evidence="2">Belongs to the protein prenyltransferase subunit alpha family.</text>
</comment>
<gene>
    <name evidence="15 16 17" type="primary">LOC108739974</name>
</gene>
<dbReference type="STRING" id="224129.A0A1W4XB18"/>
<dbReference type="RefSeq" id="XP_018329613.1">
    <property type="nucleotide sequence ID" value="XM_018474111.2"/>
</dbReference>
<dbReference type="Gene3D" id="1.25.40.120">
    <property type="entry name" value="Protein prenylyltransferase"/>
    <property type="match status" value="1"/>
</dbReference>
<dbReference type="GeneID" id="108739974"/>
<dbReference type="EC" id="2.5.1.58" evidence="4"/>
<evidence type="ECO:0000313" key="14">
    <source>
        <dbReference type="Proteomes" id="UP000192223"/>
    </source>
</evidence>
<evidence type="ECO:0000256" key="3">
    <source>
        <dbReference type="ARBA" id="ARBA00012700"/>
    </source>
</evidence>
<dbReference type="GO" id="GO:0004662">
    <property type="term" value="F:CAAX-protein geranylgeranyltransferase activity"/>
    <property type="evidence" value="ECO:0007669"/>
    <property type="project" value="UniProtKB-EC"/>
</dbReference>
<dbReference type="AlphaFoldDB" id="A0A1W4XB18"/>
<reference evidence="15 16" key="1">
    <citation type="submission" date="2025-04" db="UniProtKB">
        <authorList>
            <consortium name="RefSeq"/>
        </authorList>
    </citation>
    <scope>IDENTIFICATION</scope>
    <source>
        <tissue evidence="15 16">Entire body</tissue>
    </source>
</reference>
<dbReference type="EC" id="2.5.1.59" evidence="3"/>
<keyword evidence="14" id="KW-1185">Reference proteome</keyword>
<name>A0A1W4XB18_AGRPL</name>
<evidence type="ECO:0000313" key="16">
    <source>
        <dbReference type="RefSeq" id="XP_018329614.1"/>
    </source>
</evidence>
<evidence type="ECO:0000256" key="12">
    <source>
        <dbReference type="ARBA" id="ARBA00043086"/>
    </source>
</evidence>
<accession>A0A1W4XB18</accession>
<evidence type="ECO:0000313" key="17">
    <source>
        <dbReference type="RefSeq" id="XP_018329615.1"/>
    </source>
</evidence>
<evidence type="ECO:0000313" key="15">
    <source>
        <dbReference type="RefSeq" id="XP_018329613.1"/>
    </source>
</evidence>
<dbReference type="RefSeq" id="XP_018329615.1">
    <property type="nucleotide sequence ID" value="XM_018474113.2"/>
</dbReference>
<evidence type="ECO:0000256" key="8">
    <source>
        <dbReference type="ARBA" id="ARBA00022842"/>
    </source>
</evidence>
<evidence type="ECO:0000256" key="2">
    <source>
        <dbReference type="ARBA" id="ARBA00006734"/>
    </source>
</evidence>
<evidence type="ECO:0000256" key="5">
    <source>
        <dbReference type="ARBA" id="ARBA00022602"/>
    </source>
</evidence>
<keyword evidence="8" id="KW-0460">Magnesium</keyword>
<dbReference type="Proteomes" id="UP000192223">
    <property type="component" value="Unplaced"/>
</dbReference>
<proteinExistence type="inferred from homology"/>
<comment type="cofactor">
    <cofactor evidence="1">
        <name>Mg(2+)</name>
        <dbReference type="ChEBI" id="CHEBI:18420"/>
    </cofactor>
</comment>
<dbReference type="Pfam" id="PF01239">
    <property type="entry name" value="PPTA"/>
    <property type="match status" value="5"/>
</dbReference>
<keyword evidence="6" id="KW-0808">Transferase</keyword>
<evidence type="ECO:0000256" key="4">
    <source>
        <dbReference type="ARBA" id="ARBA00012702"/>
    </source>
</evidence>